<dbReference type="EMBL" id="CP089983">
    <property type="protein sequence ID" value="WXB01588.1"/>
    <property type="molecule type" value="Genomic_DNA"/>
</dbReference>
<evidence type="ECO:0000313" key="1">
    <source>
        <dbReference type="EMBL" id="WXB01588.1"/>
    </source>
</evidence>
<sequence length="159" mass="17720">MPEAEIDAVAIFRPKSIEKLRPFLDLDEDDSEDEDEESEGLYAEALDDGSFLVFTFQPYEAFASDEDAALEWLGQFGIALPEVHADPRGLLFFPDSVEPEGRTYDAVVAEVESQGIWVPVVSPAMPTSFEIGQMFEGMQRDLLDTISAYMDDDGKKPTK</sequence>
<dbReference type="RefSeq" id="WP_394831202.1">
    <property type="nucleotide sequence ID" value="NZ_CP089929.1"/>
</dbReference>
<gene>
    <name evidence="1" type="ORF">LVJ94_32295</name>
</gene>
<protein>
    <submittedName>
        <fullName evidence="1">Uncharacterized protein</fullName>
    </submittedName>
</protein>
<dbReference type="Proteomes" id="UP001374803">
    <property type="component" value="Chromosome"/>
</dbReference>
<name>A0ABZ2KV09_9BACT</name>
<evidence type="ECO:0000313" key="2">
    <source>
        <dbReference type="Proteomes" id="UP001374803"/>
    </source>
</evidence>
<keyword evidence="2" id="KW-1185">Reference proteome</keyword>
<reference evidence="1" key="1">
    <citation type="submission" date="2021-12" db="EMBL/GenBank/DDBJ databases">
        <title>Discovery of the Pendulisporaceae a myxobacterial family with distinct sporulation behavior and unique specialized metabolism.</title>
        <authorList>
            <person name="Garcia R."/>
            <person name="Popoff A."/>
            <person name="Bader C.D."/>
            <person name="Loehr J."/>
            <person name="Walesch S."/>
            <person name="Walt C."/>
            <person name="Boldt J."/>
            <person name="Bunk B."/>
            <person name="Haeckl F.J.F.P.J."/>
            <person name="Gunesch A.P."/>
            <person name="Birkelbach J."/>
            <person name="Nuebel U."/>
            <person name="Pietschmann T."/>
            <person name="Bach T."/>
            <person name="Mueller R."/>
        </authorList>
    </citation>
    <scope>NUCLEOTIDE SEQUENCE</scope>
    <source>
        <strain evidence="1">MSr11367</strain>
    </source>
</reference>
<proteinExistence type="predicted"/>
<accession>A0ABZ2KV09</accession>
<organism evidence="1 2">
    <name type="scientific">Pendulispora rubella</name>
    <dbReference type="NCBI Taxonomy" id="2741070"/>
    <lineage>
        <taxon>Bacteria</taxon>
        <taxon>Pseudomonadati</taxon>
        <taxon>Myxococcota</taxon>
        <taxon>Myxococcia</taxon>
        <taxon>Myxococcales</taxon>
        <taxon>Sorangiineae</taxon>
        <taxon>Pendulisporaceae</taxon>
        <taxon>Pendulispora</taxon>
    </lineage>
</organism>